<evidence type="ECO:0000256" key="1">
    <source>
        <dbReference type="SAM" id="Coils"/>
    </source>
</evidence>
<dbReference type="Gene3D" id="3.40.50.300">
    <property type="entry name" value="P-loop containing nucleotide triphosphate hydrolases"/>
    <property type="match status" value="1"/>
</dbReference>
<keyword evidence="3" id="KW-1185">Reference proteome</keyword>
<sequence length="406" mass="45734">MSIYHTTANVPMQISALPQYTRLLTAGQEQNVPVSFSSRPQPKGQISTMVTQRQIAQENDDTVLIAVLGATGSGKTTFINLLSGSNLRVGKTLHSCTATVQLSQLFELNGRFDDTTKSDADILNMIAAFLATTYEQGKKLAGVLYLHRISDVRMGGVSTRNFKMFRQLCGSDALKNVVLVTNMWGEIGAEVGEAREFELKTEDKFWKPVLDKGAQIYRHDSTLQSAQAIVRHLVDKRLVALRIQIELVDQHKNLTDTAAGAELNRELMVQFEKHQEELKNLEREMKDAINARDEETRKELEVERSKMLAEMSALHVNSQKLATEYGEQKEQLEAKLEEARRLAEENQKKQKEAIDELQVQLRNTEANSVAERASLQKRLDEAIERYSSNGSFFGNIGRIDNFFGLK</sequence>
<dbReference type="SUPFAM" id="SSF52540">
    <property type="entry name" value="P-loop containing nucleoside triphosphate hydrolases"/>
    <property type="match status" value="1"/>
</dbReference>
<dbReference type="InterPro" id="IPR027417">
    <property type="entry name" value="P-loop_NTPase"/>
</dbReference>
<name>A0A4S8MFQ2_DENBC</name>
<accession>A0A4S8MFQ2</accession>
<feature type="coiled-coil region" evidence="1">
    <location>
        <begin position="264"/>
        <end position="367"/>
    </location>
</feature>
<dbReference type="CDD" id="cd00882">
    <property type="entry name" value="Ras_like_GTPase"/>
    <property type="match status" value="1"/>
</dbReference>
<evidence type="ECO:0000313" key="3">
    <source>
        <dbReference type="Proteomes" id="UP000297245"/>
    </source>
</evidence>
<dbReference type="EMBL" id="ML179095">
    <property type="protein sequence ID" value="THV00999.1"/>
    <property type="molecule type" value="Genomic_DNA"/>
</dbReference>
<keyword evidence="1" id="KW-0175">Coiled coil</keyword>
<protein>
    <recommendedName>
        <fullName evidence="4">G domain-containing protein</fullName>
    </recommendedName>
</protein>
<dbReference type="Proteomes" id="UP000297245">
    <property type="component" value="Unassembled WGS sequence"/>
</dbReference>
<evidence type="ECO:0000313" key="2">
    <source>
        <dbReference type="EMBL" id="THV00999.1"/>
    </source>
</evidence>
<dbReference type="OrthoDB" id="8954335at2759"/>
<reference evidence="2 3" key="1">
    <citation type="journal article" date="2019" name="Nat. Ecol. Evol.">
        <title>Megaphylogeny resolves global patterns of mushroom evolution.</title>
        <authorList>
            <person name="Varga T."/>
            <person name="Krizsan K."/>
            <person name="Foldi C."/>
            <person name="Dima B."/>
            <person name="Sanchez-Garcia M."/>
            <person name="Sanchez-Ramirez S."/>
            <person name="Szollosi G.J."/>
            <person name="Szarkandi J.G."/>
            <person name="Papp V."/>
            <person name="Albert L."/>
            <person name="Andreopoulos W."/>
            <person name="Angelini C."/>
            <person name="Antonin V."/>
            <person name="Barry K.W."/>
            <person name="Bougher N.L."/>
            <person name="Buchanan P."/>
            <person name="Buyck B."/>
            <person name="Bense V."/>
            <person name="Catcheside P."/>
            <person name="Chovatia M."/>
            <person name="Cooper J."/>
            <person name="Damon W."/>
            <person name="Desjardin D."/>
            <person name="Finy P."/>
            <person name="Geml J."/>
            <person name="Haridas S."/>
            <person name="Hughes K."/>
            <person name="Justo A."/>
            <person name="Karasinski D."/>
            <person name="Kautmanova I."/>
            <person name="Kiss B."/>
            <person name="Kocsube S."/>
            <person name="Kotiranta H."/>
            <person name="LaButti K.M."/>
            <person name="Lechner B.E."/>
            <person name="Liimatainen K."/>
            <person name="Lipzen A."/>
            <person name="Lukacs Z."/>
            <person name="Mihaltcheva S."/>
            <person name="Morgado L.N."/>
            <person name="Niskanen T."/>
            <person name="Noordeloos M.E."/>
            <person name="Ohm R.A."/>
            <person name="Ortiz-Santana B."/>
            <person name="Ovrebo C."/>
            <person name="Racz N."/>
            <person name="Riley R."/>
            <person name="Savchenko A."/>
            <person name="Shiryaev A."/>
            <person name="Soop K."/>
            <person name="Spirin V."/>
            <person name="Szebenyi C."/>
            <person name="Tomsovsky M."/>
            <person name="Tulloss R.E."/>
            <person name="Uehling J."/>
            <person name="Grigoriev I.V."/>
            <person name="Vagvolgyi C."/>
            <person name="Papp T."/>
            <person name="Martin F.M."/>
            <person name="Miettinen O."/>
            <person name="Hibbett D.S."/>
            <person name="Nagy L.G."/>
        </authorList>
    </citation>
    <scope>NUCLEOTIDE SEQUENCE [LARGE SCALE GENOMIC DNA]</scope>
    <source>
        <strain evidence="2 3">CBS 962.96</strain>
    </source>
</reference>
<dbReference type="AlphaFoldDB" id="A0A4S8MFQ2"/>
<dbReference type="CDD" id="cd22265">
    <property type="entry name" value="UDM1_RNF168"/>
    <property type="match status" value="1"/>
</dbReference>
<proteinExistence type="predicted"/>
<evidence type="ECO:0008006" key="4">
    <source>
        <dbReference type="Google" id="ProtNLM"/>
    </source>
</evidence>
<gene>
    <name evidence="2" type="ORF">K435DRAFT_836974</name>
</gene>
<organism evidence="2 3">
    <name type="scientific">Dendrothele bispora (strain CBS 962.96)</name>
    <dbReference type="NCBI Taxonomy" id="1314807"/>
    <lineage>
        <taxon>Eukaryota</taxon>
        <taxon>Fungi</taxon>
        <taxon>Dikarya</taxon>
        <taxon>Basidiomycota</taxon>
        <taxon>Agaricomycotina</taxon>
        <taxon>Agaricomycetes</taxon>
        <taxon>Agaricomycetidae</taxon>
        <taxon>Agaricales</taxon>
        <taxon>Agaricales incertae sedis</taxon>
        <taxon>Dendrothele</taxon>
    </lineage>
</organism>